<protein>
    <submittedName>
        <fullName evidence="1">Uncharacterized protein</fullName>
    </submittedName>
</protein>
<dbReference type="STRING" id="1349767.GJA_2137"/>
<dbReference type="PATRIC" id="fig|1349767.4.peg.3897"/>
<dbReference type="Proteomes" id="UP000027604">
    <property type="component" value="Chromosome I"/>
</dbReference>
<accession>W0V676</accession>
<evidence type="ECO:0000313" key="2">
    <source>
        <dbReference type="Proteomes" id="UP000027604"/>
    </source>
</evidence>
<evidence type="ECO:0000313" key="1">
    <source>
        <dbReference type="EMBL" id="CDG82772.1"/>
    </source>
</evidence>
<proteinExistence type="predicted"/>
<reference evidence="1 2" key="1">
    <citation type="journal article" date="2015" name="Genome Announc.">
        <title>Genome Sequence of Mushroom Soft-Rot Pathogen Janthinobacterium agaricidamnosum.</title>
        <authorList>
            <person name="Graupner K."/>
            <person name="Lackner G."/>
            <person name="Hertweck C."/>
        </authorList>
    </citation>
    <scope>NUCLEOTIDE SEQUENCE [LARGE SCALE GENOMIC DNA]</scope>
    <source>
        <strain evidence="2">NBRC 102515 / DSM 9628</strain>
    </source>
</reference>
<dbReference type="HOGENOM" id="CLU_3290897_0_0_4"/>
<gene>
    <name evidence="1" type="ORF">GJA_2137</name>
</gene>
<organism evidence="1 2">
    <name type="scientific">Janthinobacterium agaricidamnosum NBRC 102515 = DSM 9628</name>
    <dbReference type="NCBI Taxonomy" id="1349767"/>
    <lineage>
        <taxon>Bacteria</taxon>
        <taxon>Pseudomonadati</taxon>
        <taxon>Pseudomonadota</taxon>
        <taxon>Betaproteobacteria</taxon>
        <taxon>Burkholderiales</taxon>
        <taxon>Oxalobacteraceae</taxon>
        <taxon>Janthinobacterium</taxon>
    </lineage>
</organism>
<sequence length="40" mass="4281">MASNGTGDFPVPFFFAALQNGAPAGPAKFKISLTLQILRW</sequence>
<dbReference type="EMBL" id="HG322949">
    <property type="protein sequence ID" value="CDG82772.1"/>
    <property type="molecule type" value="Genomic_DNA"/>
</dbReference>
<name>W0V676_9BURK</name>
<keyword evidence="2" id="KW-1185">Reference proteome</keyword>
<dbReference type="KEGG" id="jag:GJA_2137"/>
<dbReference type="AlphaFoldDB" id="W0V676"/>